<keyword evidence="8" id="KW-0548">Nucleotidyltransferase</keyword>
<reference evidence="13" key="1">
    <citation type="submission" date="2017-02" db="UniProtKB">
        <authorList>
            <consortium name="WormBaseParasite"/>
        </authorList>
    </citation>
    <scope>IDENTIFICATION</scope>
</reference>
<evidence type="ECO:0000313" key="11">
    <source>
        <dbReference type="EMBL" id="VDO17752.1"/>
    </source>
</evidence>
<dbReference type="PANTHER" id="PTHR42648:SF11">
    <property type="entry name" value="TRANSPOSON TY4-P GAG-POL POLYPROTEIN"/>
    <property type="match status" value="1"/>
</dbReference>
<evidence type="ECO:0000256" key="5">
    <source>
        <dbReference type="ARBA" id="ARBA00022842"/>
    </source>
</evidence>
<dbReference type="GO" id="GO:0016787">
    <property type="term" value="F:hydrolase activity"/>
    <property type="evidence" value="ECO:0007669"/>
    <property type="project" value="UniProtKB-KW"/>
</dbReference>
<evidence type="ECO:0000256" key="3">
    <source>
        <dbReference type="ARBA" id="ARBA00022759"/>
    </source>
</evidence>
<keyword evidence="7" id="KW-0695">RNA-directed DNA polymerase</keyword>
<evidence type="ECO:0000313" key="12">
    <source>
        <dbReference type="Proteomes" id="UP000280834"/>
    </source>
</evidence>
<evidence type="ECO:0000256" key="6">
    <source>
        <dbReference type="ARBA" id="ARBA00022908"/>
    </source>
</evidence>
<dbReference type="Proteomes" id="UP000280834">
    <property type="component" value="Unassembled WGS sequence"/>
</dbReference>
<dbReference type="InterPro" id="IPR012337">
    <property type="entry name" value="RNaseH-like_sf"/>
</dbReference>
<dbReference type="InterPro" id="IPR001584">
    <property type="entry name" value="Integrase_cat-core"/>
</dbReference>
<keyword evidence="4" id="KW-0378">Hydrolase</keyword>
<dbReference type="GO" id="GO:0046872">
    <property type="term" value="F:metal ion binding"/>
    <property type="evidence" value="ECO:0007669"/>
    <property type="project" value="UniProtKB-KW"/>
</dbReference>
<evidence type="ECO:0000256" key="8">
    <source>
        <dbReference type="ARBA" id="ARBA00022932"/>
    </source>
</evidence>
<name>A0A0R3QHM5_9BILA</name>
<dbReference type="Gene3D" id="3.30.420.10">
    <property type="entry name" value="Ribonuclease H-like superfamily/Ribonuclease H"/>
    <property type="match status" value="1"/>
</dbReference>
<dbReference type="GO" id="GO:0006310">
    <property type="term" value="P:DNA recombination"/>
    <property type="evidence" value="ECO:0007669"/>
    <property type="project" value="UniProtKB-KW"/>
</dbReference>
<gene>
    <name evidence="11" type="ORF">BTMF_LOCUS5154</name>
</gene>
<dbReference type="WBParaSite" id="BTMF_0000589301-mRNA-1">
    <property type="protein sequence ID" value="BTMF_0000589301-mRNA-1"/>
    <property type="gene ID" value="BTMF_0000589301"/>
</dbReference>
<keyword evidence="1" id="KW-0540">Nuclease</keyword>
<dbReference type="GO" id="GO:0003964">
    <property type="term" value="F:RNA-directed DNA polymerase activity"/>
    <property type="evidence" value="ECO:0007669"/>
    <property type="project" value="UniProtKB-KW"/>
</dbReference>
<sequence length="342" mass="39850">MGPILPMSYKGYYSYIVVFIDDYSRYARAYPMADKTKVHICLQLYLEEVRRVLGQDAKIIKIRTDNGTEYQTYEMKKLMVNEKIIFQHSEPGTPEHNGTSERFNDTLQQKIRSLIFDAGLPKQFWNYALGFAVHAYNRTPHKSIDFKTPYEIMFSRKPNIQYLRRFGCLVYAKNLKKGGKFDERGRKGILVGCTETGYRILILLTGDIIDCKHVRCIESKVFKDVFDNQTSLKIKDPDFDDAAPGAEFLKIYGWHDNNLHEQNNTVQTDKNKELNKGEEENGREQFYRDIDILNSENNEISDSTPNVDVNKETEIEEDFILDSYEVEEVEIDSDDEENSLFV</sequence>
<dbReference type="STRING" id="42155.A0A0R3QHM5"/>
<dbReference type="Pfam" id="PF25597">
    <property type="entry name" value="SH3_retrovirus"/>
    <property type="match status" value="1"/>
</dbReference>
<keyword evidence="6" id="KW-0229">DNA integration</keyword>
<dbReference type="GO" id="GO:0003676">
    <property type="term" value="F:nucleic acid binding"/>
    <property type="evidence" value="ECO:0007669"/>
    <property type="project" value="InterPro"/>
</dbReference>
<proteinExistence type="predicted"/>
<evidence type="ECO:0000259" key="10">
    <source>
        <dbReference type="PROSITE" id="PS50994"/>
    </source>
</evidence>
<evidence type="ECO:0000256" key="7">
    <source>
        <dbReference type="ARBA" id="ARBA00022918"/>
    </source>
</evidence>
<dbReference type="InterPro" id="IPR036397">
    <property type="entry name" value="RNaseH_sf"/>
</dbReference>
<feature type="domain" description="Integrase catalytic" evidence="10">
    <location>
        <begin position="1"/>
        <end position="157"/>
    </location>
</feature>
<dbReference type="GO" id="GO:0003887">
    <property type="term" value="F:DNA-directed DNA polymerase activity"/>
    <property type="evidence" value="ECO:0007669"/>
    <property type="project" value="UniProtKB-KW"/>
</dbReference>
<keyword evidence="5" id="KW-0460">Magnesium</keyword>
<dbReference type="GO" id="GO:0015074">
    <property type="term" value="P:DNA integration"/>
    <property type="evidence" value="ECO:0007669"/>
    <property type="project" value="UniProtKB-KW"/>
</dbReference>
<evidence type="ECO:0000256" key="1">
    <source>
        <dbReference type="ARBA" id="ARBA00022722"/>
    </source>
</evidence>
<dbReference type="AlphaFoldDB" id="A0A0R3QHM5"/>
<evidence type="ECO:0000256" key="2">
    <source>
        <dbReference type="ARBA" id="ARBA00022723"/>
    </source>
</evidence>
<dbReference type="PROSITE" id="PS50994">
    <property type="entry name" value="INTEGRASE"/>
    <property type="match status" value="1"/>
</dbReference>
<accession>A0A0R3QHM5</accession>
<evidence type="ECO:0000313" key="13">
    <source>
        <dbReference type="WBParaSite" id="BTMF_0000589301-mRNA-1"/>
    </source>
</evidence>
<dbReference type="EMBL" id="UZAG01005424">
    <property type="protein sequence ID" value="VDO17752.1"/>
    <property type="molecule type" value="Genomic_DNA"/>
</dbReference>
<keyword evidence="2" id="KW-0479">Metal-binding</keyword>
<keyword evidence="8" id="KW-0239">DNA-directed DNA polymerase</keyword>
<dbReference type="GO" id="GO:0004519">
    <property type="term" value="F:endonuclease activity"/>
    <property type="evidence" value="ECO:0007669"/>
    <property type="project" value="UniProtKB-KW"/>
</dbReference>
<reference evidence="11 12" key="2">
    <citation type="submission" date="2018-11" db="EMBL/GenBank/DDBJ databases">
        <authorList>
            <consortium name="Pathogen Informatics"/>
        </authorList>
    </citation>
    <scope>NUCLEOTIDE SEQUENCE [LARGE SCALE GENOMIC DNA]</scope>
</reference>
<keyword evidence="12" id="KW-1185">Reference proteome</keyword>
<dbReference type="InterPro" id="IPR057670">
    <property type="entry name" value="SH3_retrovirus"/>
</dbReference>
<evidence type="ECO:0000256" key="4">
    <source>
        <dbReference type="ARBA" id="ARBA00022801"/>
    </source>
</evidence>
<dbReference type="InterPro" id="IPR039537">
    <property type="entry name" value="Retrotran_Ty1/copia-like"/>
</dbReference>
<dbReference type="PANTHER" id="PTHR42648">
    <property type="entry name" value="TRANSPOSASE, PUTATIVE-RELATED"/>
    <property type="match status" value="1"/>
</dbReference>
<organism evidence="13">
    <name type="scientific">Brugia timori</name>
    <dbReference type="NCBI Taxonomy" id="42155"/>
    <lineage>
        <taxon>Eukaryota</taxon>
        <taxon>Metazoa</taxon>
        <taxon>Ecdysozoa</taxon>
        <taxon>Nematoda</taxon>
        <taxon>Chromadorea</taxon>
        <taxon>Rhabditida</taxon>
        <taxon>Spirurina</taxon>
        <taxon>Spiruromorpha</taxon>
        <taxon>Filarioidea</taxon>
        <taxon>Onchocercidae</taxon>
        <taxon>Brugia</taxon>
    </lineage>
</organism>
<dbReference type="SUPFAM" id="SSF53098">
    <property type="entry name" value="Ribonuclease H-like"/>
    <property type="match status" value="1"/>
</dbReference>
<keyword evidence="8" id="KW-0808">Transferase</keyword>
<keyword evidence="9" id="KW-0233">DNA recombination</keyword>
<keyword evidence="3" id="KW-0255">Endonuclease</keyword>
<evidence type="ECO:0000256" key="9">
    <source>
        <dbReference type="ARBA" id="ARBA00023172"/>
    </source>
</evidence>
<dbReference type="Pfam" id="PF00665">
    <property type="entry name" value="rve"/>
    <property type="match status" value="1"/>
</dbReference>
<protein>
    <submittedName>
        <fullName evidence="13">Integrase catalytic domain-containing protein</fullName>
    </submittedName>
</protein>